<dbReference type="InterPro" id="IPR051257">
    <property type="entry name" value="Diverse_CBS-Domain"/>
</dbReference>
<protein>
    <submittedName>
        <fullName evidence="4">CBS domain-containing protein CBSX3</fullName>
    </submittedName>
</protein>
<keyword evidence="1 2" id="KW-0129">CBS domain</keyword>
<dbReference type="SMART" id="SM00116">
    <property type="entry name" value="CBS"/>
    <property type="match status" value="2"/>
</dbReference>
<dbReference type="Pfam" id="PF00571">
    <property type="entry name" value="CBS"/>
    <property type="match status" value="2"/>
</dbReference>
<evidence type="ECO:0000259" key="3">
    <source>
        <dbReference type="PROSITE" id="PS51371"/>
    </source>
</evidence>
<evidence type="ECO:0000256" key="2">
    <source>
        <dbReference type="PROSITE-ProRule" id="PRU00703"/>
    </source>
</evidence>
<dbReference type="InterPro" id="IPR044725">
    <property type="entry name" value="CBSX3_CBS_dom"/>
</dbReference>
<dbReference type="PANTHER" id="PTHR43080">
    <property type="entry name" value="CBS DOMAIN-CONTAINING PROTEIN CBSX3, MITOCHONDRIAL"/>
    <property type="match status" value="1"/>
</dbReference>
<evidence type="ECO:0000256" key="1">
    <source>
        <dbReference type="ARBA" id="ARBA00023122"/>
    </source>
</evidence>
<evidence type="ECO:0000313" key="5">
    <source>
        <dbReference type="Proteomes" id="UP000030106"/>
    </source>
</evidence>
<dbReference type="STRING" id="1245745.A0A0A2V8B5"/>
<reference evidence="4 5" key="1">
    <citation type="submission" date="2012-10" db="EMBL/GenBank/DDBJ databases">
        <title>Genome sequencing and analysis of entomopathogenic fungi Beauveria bassiana D1-5.</title>
        <authorList>
            <person name="Li Q."/>
            <person name="Wang L."/>
            <person name="Zhang Z."/>
            <person name="Wang Q."/>
            <person name="Ren J."/>
            <person name="Wang M."/>
            <person name="Xu W."/>
            <person name="Wang J."/>
            <person name="Lu Y."/>
            <person name="Du Q."/>
            <person name="Sun Z."/>
        </authorList>
    </citation>
    <scope>NUCLEOTIDE SEQUENCE [LARGE SCALE GENOMIC DNA]</scope>
    <source>
        <strain evidence="4 5">D1-5</strain>
    </source>
</reference>
<feature type="domain" description="CBS" evidence="3">
    <location>
        <begin position="132"/>
        <end position="187"/>
    </location>
</feature>
<gene>
    <name evidence="4" type="ORF">BBAD15_g12446</name>
</gene>
<dbReference type="AlphaFoldDB" id="A0A0A2V8B5"/>
<dbReference type="EMBL" id="ANFO01001623">
    <property type="protein sequence ID" value="KGQ02345.1"/>
    <property type="molecule type" value="Genomic_DNA"/>
</dbReference>
<dbReference type="Gene3D" id="3.10.580.10">
    <property type="entry name" value="CBS-domain"/>
    <property type="match status" value="1"/>
</dbReference>
<comment type="caution">
    <text evidence="4">The sequence shown here is derived from an EMBL/GenBank/DDBJ whole genome shotgun (WGS) entry which is preliminary data.</text>
</comment>
<accession>A0A0A2V8B5</accession>
<dbReference type="Proteomes" id="UP000030106">
    <property type="component" value="Unassembled WGS sequence"/>
</dbReference>
<feature type="domain" description="CBS" evidence="3">
    <location>
        <begin position="67"/>
        <end position="123"/>
    </location>
</feature>
<dbReference type="PANTHER" id="PTHR43080:SF2">
    <property type="entry name" value="CBS DOMAIN-CONTAINING PROTEIN"/>
    <property type="match status" value="1"/>
</dbReference>
<organism evidence="4 5">
    <name type="scientific">Beauveria bassiana D1-5</name>
    <dbReference type="NCBI Taxonomy" id="1245745"/>
    <lineage>
        <taxon>Eukaryota</taxon>
        <taxon>Fungi</taxon>
        <taxon>Dikarya</taxon>
        <taxon>Ascomycota</taxon>
        <taxon>Pezizomycotina</taxon>
        <taxon>Sordariomycetes</taxon>
        <taxon>Hypocreomycetidae</taxon>
        <taxon>Hypocreales</taxon>
        <taxon>Cordycipitaceae</taxon>
        <taxon>Beauveria</taxon>
    </lineage>
</organism>
<dbReference type="InterPro" id="IPR046342">
    <property type="entry name" value="CBS_dom_sf"/>
</dbReference>
<dbReference type="PROSITE" id="PS51371">
    <property type="entry name" value="CBS"/>
    <property type="match status" value="2"/>
</dbReference>
<sequence>MQRYFSAAGTSATADGYVDGVIQACLDLAHFPRRGARRHAANPNLRFLHHQKRCTIAYSLNDDGEKANPPVVTVTPDSSVYDAIKTMAERSIGAVVVAEGDEVLGMLTERDYARKIVLQDRSSRTTKVREIMTDSVFYVRPEDTREHCMALMTERHFRHLPVIQDKKLVGLVSIGDLVKDVMSEQKFIITELERYISGEHG</sequence>
<dbReference type="HOGENOM" id="CLU_040681_3_2_1"/>
<dbReference type="SUPFAM" id="SSF54631">
    <property type="entry name" value="CBS-domain pair"/>
    <property type="match status" value="1"/>
</dbReference>
<dbReference type="CDD" id="cd04623">
    <property type="entry name" value="CBS_pair_bac_euk"/>
    <property type="match status" value="1"/>
</dbReference>
<dbReference type="InterPro" id="IPR000644">
    <property type="entry name" value="CBS_dom"/>
</dbReference>
<proteinExistence type="predicted"/>
<name>A0A0A2V8B5_BEABA</name>
<evidence type="ECO:0000313" key="4">
    <source>
        <dbReference type="EMBL" id="KGQ02345.1"/>
    </source>
</evidence>